<evidence type="ECO:0000256" key="1">
    <source>
        <dbReference type="SAM" id="Phobius"/>
    </source>
</evidence>
<gene>
    <name evidence="2" type="ORF">HGB44_11855</name>
</gene>
<proteinExistence type="predicted"/>
<keyword evidence="1" id="KW-0812">Transmembrane</keyword>
<keyword evidence="1" id="KW-1133">Transmembrane helix</keyword>
<feature type="transmembrane region" description="Helical" evidence="1">
    <location>
        <begin position="77"/>
        <end position="99"/>
    </location>
</feature>
<evidence type="ECO:0000313" key="3">
    <source>
        <dbReference type="Proteomes" id="UP000553209"/>
    </source>
</evidence>
<dbReference type="EMBL" id="JAAXPG010000009">
    <property type="protein sequence ID" value="NKY98341.1"/>
    <property type="molecule type" value="Genomic_DNA"/>
</dbReference>
<dbReference type="RefSeq" id="WP_061079630.1">
    <property type="nucleotide sequence ID" value="NZ_JAAXPG010000009.1"/>
</dbReference>
<evidence type="ECO:0008006" key="4">
    <source>
        <dbReference type="Google" id="ProtNLM"/>
    </source>
</evidence>
<dbReference type="AlphaFoldDB" id="A0A7X6MBH7"/>
<keyword evidence="3" id="KW-1185">Reference proteome</keyword>
<feature type="transmembrane region" description="Helical" evidence="1">
    <location>
        <begin position="111"/>
        <end position="132"/>
    </location>
</feature>
<evidence type="ECO:0000313" key="2">
    <source>
        <dbReference type="EMBL" id="NKY98341.1"/>
    </source>
</evidence>
<keyword evidence="1" id="KW-0472">Membrane</keyword>
<sequence length="146" mass="15318">MSESAATRDRTLRTGPGRLLVAVYGVFALAATARGGYQLATRFDEAPLAYGLSLLAGVVYLVAAVGLARAGRTSRGVALVSCSVELVGVLAVGAVSLFLPGVFPDDTVWSNFGAGYLFIPLVLPVLGLWWILRVHRMDRDRGGPGA</sequence>
<feature type="transmembrane region" description="Helical" evidence="1">
    <location>
        <begin position="20"/>
        <end position="37"/>
    </location>
</feature>
<feature type="transmembrane region" description="Helical" evidence="1">
    <location>
        <begin position="49"/>
        <end position="70"/>
    </location>
</feature>
<comment type="caution">
    <text evidence="2">The sequence shown here is derived from an EMBL/GenBank/DDBJ whole genome shotgun (WGS) entry which is preliminary data.</text>
</comment>
<accession>A0A7X6MBH7</accession>
<name>A0A7X6MBH7_9ACTN</name>
<reference evidence="2 3" key="1">
    <citation type="submission" date="2020-04" db="EMBL/GenBank/DDBJ databases">
        <title>MicrobeNet Type strains.</title>
        <authorList>
            <person name="Nicholson A.C."/>
        </authorList>
    </citation>
    <scope>NUCLEOTIDE SEQUENCE [LARGE SCALE GENOMIC DNA]</scope>
    <source>
        <strain evidence="2 3">ATCC 23612</strain>
    </source>
</reference>
<dbReference type="Proteomes" id="UP000553209">
    <property type="component" value="Unassembled WGS sequence"/>
</dbReference>
<protein>
    <recommendedName>
        <fullName evidence="4">Integral membrane protein</fullName>
    </recommendedName>
</protein>
<organism evidence="2 3">
    <name type="scientific">Nocardiopsis alborubida</name>
    <dbReference type="NCBI Taxonomy" id="146802"/>
    <lineage>
        <taxon>Bacteria</taxon>
        <taxon>Bacillati</taxon>
        <taxon>Actinomycetota</taxon>
        <taxon>Actinomycetes</taxon>
        <taxon>Streptosporangiales</taxon>
        <taxon>Nocardiopsidaceae</taxon>
        <taxon>Nocardiopsis</taxon>
    </lineage>
</organism>